<dbReference type="WBParaSite" id="PSAMB.scaffold2307size23988.g17274.t1">
    <property type="protein sequence ID" value="PSAMB.scaffold2307size23988.g17274.t1"/>
    <property type="gene ID" value="PSAMB.scaffold2307size23988.g17274"/>
</dbReference>
<proteinExistence type="predicted"/>
<dbReference type="Proteomes" id="UP000887566">
    <property type="component" value="Unplaced"/>
</dbReference>
<protein>
    <submittedName>
        <fullName evidence="2">Uncharacterized protein</fullName>
    </submittedName>
</protein>
<reference evidence="2" key="1">
    <citation type="submission" date="2022-11" db="UniProtKB">
        <authorList>
            <consortium name="WormBaseParasite"/>
        </authorList>
    </citation>
    <scope>IDENTIFICATION</scope>
</reference>
<accession>A0A914VQM1</accession>
<sequence>MTLFITPKEQSVAASQLLTAAVRRRELFGYHPSASRSAAVNSYPHRPHCAPINDSNCSACNPAVAADESSSRLEGAQQRAS</sequence>
<evidence type="ECO:0000313" key="2">
    <source>
        <dbReference type="WBParaSite" id="PSAMB.scaffold2307size23988.g17274.t1"/>
    </source>
</evidence>
<name>A0A914VQM1_9BILA</name>
<dbReference type="AlphaFoldDB" id="A0A914VQM1"/>
<evidence type="ECO:0000313" key="1">
    <source>
        <dbReference type="Proteomes" id="UP000887566"/>
    </source>
</evidence>
<keyword evidence="1" id="KW-1185">Reference proteome</keyword>
<organism evidence="1 2">
    <name type="scientific">Plectus sambesii</name>
    <dbReference type="NCBI Taxonomy" id="2011161"/>
    <lineage>
        <taxon>Eukaryota</taxon>
        <taxon>Metazoa</taxon>
        <taxon>Ecdysozoa</taxon>
        <taxon>Nematoda</taxon>
        <taxon>Chromadorea</taxon>
        <taxon>Plectida</taxon>
        <taxon>Plectina</taxon>
        <taxon>Plectoidea</taxon>
        <taxon>Plectidae</taxon>
        <taxon>Plectus</taxon>
    </lineage>
</organism>